<dbReference type="AlphaFoldDB" id="A0A8C8ULT3"/>
<evidence type="ECO:0000256" key="1">
    <source>
        <dbReference type="ARBA" id="ARBA00022614"/>
    </source>
</evidence>
<dbReference type="InterPro" id="IPR032675">
    <property type="entry name" value="LRR_dom_sf"/>
</dbReference>
<accession>A0A8C8ULT3</accession>
<evidence type="ECO:0000313" key="4">
    <source>
        <dbReference type="Proteomes" id="UP000694547"/>
    </source>
</evidence>
<evidence type="ECO:0000256" key="2">
    <source>
        <dbReference type="ARBA" id="ARBA00022737"/>
    </source>
</evidence>
<reference evidence="3" key="3">
    <citation type="submission" date="2025-09" db="UniProtKB">
        <authorList>
            <consortium name="Ensembl"/>
        </authorList>
    </citation>
    <scope>IDENTIFICATION</scope>
</reference>
<dbReference type="PANTHER" id="PTHR14224">
    <property type="entry name" value="SIMILAR TO PREFERENTIALLY EXPRESSED ANTIGEN IN MELANOMA-LIKE 3"/>
    <property type="match status" value="1"/>
</dbReference>
<dbReference type="GO" id="GO:0005737">
    <property type="term" value="C:cytoplasm"/>
    <property type="evidence" value="ECO:0007669"/>
    <property type="project" value="TreeGrafter"/>
</dbReference>
<reference evidence="3 4" key="1">
    <citation type="submission" date="2018-10" db="EMBL/GenBank/DDBJ databases">
        <title>Improved assembly of the deer mouse Peromyscus maniculatus genome.</title>
        <authorList>
            <person name="Lassance J.-M."/>
            <person name="Hoekstra H.E."/>
        </authorList>
    </citation>
    <scope>NUCLEOTIDE SEQUENCE [LARGE SCALE GENOMIC DNA]</scope>
</reference>
<dbReference type="GeneTree" id="ENSGT01030000234531"/>
<keyword evidence="4" id="KW-1185">Reference proteome</keyword>
<dbReference type="InterPro" id="IPR050694">
    <property type="entry name" value="LRRC14/PRAME"/>
</dbReference>
<evidence type="ECO:0008006" key="5">
    <source>
        <dbReference type="Google" id="ProtNLM"/>
    </source>
</evidence>
<dbReference type="Proteomes" id="UP000694547">
    <property type="component" value="Chromosome X"/>
</dbReference>
<dbReference type="SUPFAM" id="SSF52047">
    <property type="entry name" value="RNI-like"/>
    <property type="match status" value="1"/>
</dbReference>
<protein>
    <recommendedName>
        <fullName evidence="5">Melanoma antigen preferentially expressed in tumors-like</fullName>
    </recommendedName>
</protein>
<name>A0A8C8ULT3_PERMB</name>
<proteinExistence type="predicted"/>
<keyword evidence="1" id="KW-0433">Leucine-rich repeat</keyword>
<dbReference type="Gene3D" id="3.80.10.10">
    <property type="entry name" value="Ribonuclease Inhibitor"/>
    <property type="match status" value="1"/>
</dbReference>
<dbReference type="Ensembl" id="ENSPEMT00000041892.1">
    <property type="protein sequence ID" value="ENSPEMP00000034543.1"/>
    <property type="gene ID" value="ENSPEMG00000026028.1"/>
</dbReference>
<keyword evidence="2" id="KW-0677">Repeat</keyword>
<sequence>TWFIKMDNRELPTLLNLSIQHLLNNEPAAIHALEVIPRELFVPLFSAAFKGGHKNIVKAMVKVWPFMCLHIGSLRTRESQRELLKTMVESLQFLPVQNSASRSPKLRILDLRQDVGCKIICSESSTKSPACFHSCAYSEHSILKIEGQCSMASSEPEAQSSRQAMELLVNLSLDRTLRETEFLVLLLNKVEQSSGSLHLCCRDLQIDKLCDCRNTLCHLDLKCIDHLAVDQASLSEVTTLLAQVVHLERLCLCKITCRSLNGETFRNFIAELGRMDHLNELNLSSFRLTDHLENVLRVLPASLEFLHLPFCGLSYNDFKFLSECPQANHLKLLNISNNPMNWEDSEPLYNLLQNNSSTLQQLAISHCLLTDSTISVLISALSRCSQLRILNFSSNPITMTMLMRILERLTSLVQLKYVFCPIPVHCYGRWHFQDSLDRQKLADVQAQLKRMLQEAKRNDMHWMTFSD</sequence>
<organism evidence="3 4">
    <name type="scientific">Peromyscus maniculatus bairdii</name>
    <name type="common">Prairie deer mouse</name>
    <dbReference type="NCBI Taxonomy" id="230844"/>
    <lineage>
        <taxon>Eukaryota</taxon>
        <taxon>Metazoa</taxon>
        <taxon>Chordata</taxon>
        <taxon>Craniata</taxon>
        <taxon>Vertebrata</taxon>
        <taxon>Euteleostomi</taxon>
        <taxon>Mammalia</taxon>
        <taxon>Eutheria</taxon>
        <taxon>Euarchontoglires</taxon>
        <taxon>Glires</taxon>
        <taxon>Rodentia</taxon>
        <taxon>Myomorpha</taxon>
        <taxon>Muroidea</taxon>
        <taxon>Cricetidae</taxon>
        <taxon>Neotominae</taxon>
        <taxon>Peromyscus</taxon>
    </lineage>
</organism>
<reference evidence="3" key="2">
    <citation type="submission" date="2025-08" db="UniProtKB">
        <authorList>
            <consortium name="Ensembl"/>
        </authorList>
    </citation>
    <scope>IDENTIFICATION</scope>
</reference>
<dbReference type="PANTHER" id="PTHR14224:SF92">
    <property type="entry name" value="EXPRESSED SEQUENCE AV320801-RELATED"/>
    <property type="match status" value="1"/>
</dbReference>
<evidence type="ECO:0000313" key="3">
    <source>
        <dbReference type="Ensembl" id="ENSPEMP00000034543.1"/>
    </source>
</evidence>